<evidence type="ECO:0000313" key="5">
    <source>
        <dbReference type="Proteomes" id="UP001058271"/>
    </source>
</evidence>
<dbReference type="InterPro" id="IPR010998">
    <property type="entry name" value="Integrase_recombinase_N"/>
</dbReference>
<dbReference type="Gene3D" id="1.10.150.130">
    <property type="match status" value="1"/>
</dbReference>
<name>A0ABY5Z6V6_9ACTN</name>
<keyword evidence="1" id="KW-0238">DNA-binding</keyword>
<sequence length="275" mass="30590">MTEALEWLARQLGEGKAKSSIKLYFELLDAICAAAVADRVMPNNPCAGVRLSKVLNGVSRAPKWIPAEDQVLRLLDVIPPSWEAAVRPSEAIGVEEDERCFDLAEEELHVVQQLRYSPRTHGGFYLSGAKSGSSGTVDLDAVVAEKMRAHTAAFPPVELEMLDITSGEPRHRTVRLLFRHAPRESNNRQNLVAGVRAKWRAAAGWPDVEHAGFHTRRHFFATTLISQHVEPQEVQRVLRHKMFTMTLEAYVHRWPKGVRQCGVIGAALPGAVARL</sequence>
<accession>A0ABY5Z6V6</accession>
<feature type="domain" description="Tyr recombinase" evidence="3">
    <location>
        <begin position="176"/>
        <end position="253"/>
    </location>
</feature>
<keyword evidence="2" id="KW-0233">DNA recombination</keyword>
<dbReference type="SUPFAM" id="SSF56349">
    <property type="entry name" value="DNA breaking-rejoining enzymes"/>
    <property type="match status" value="1"/>
</dbReference>
<dbReference type="Gene3D" id="1.10.443.10">
    <property type="entry name" value="Intergrase catalytic core"/>
    <property type="match status" value="1"/>
</dbReference>
<dbReference type="InterPro" id="IPR002104">
    <property type="entry name" value="Integrase_catalytic"/>
</dbReference>
<proteinExistence type="predicted"/>
<dbReference type="Pfam" id="PF00589">
    <property type="entry name" value="Phage_integrase"/>
    <property type="match status" value="1"/>
</dbReference>
<dbReference type="RefSeq" id="WP_260726139.1">
    <property type="nucleotide sequence ID" value="NZ_BAAABS010000053.1"/>
</dbReference>
<dbReference type="InterPro" id="IPR013762">
    <property type="entry name" value="Integrase-like_cat_sf"/>
</dbReference>
<keyword evidence="5" id="KW-1185">Reference proteome</keyword>
<reference evidence="4" key="1">
    <citation type="submission" date="2021-04" db="EMBL/GenBank/DDBJ databases">
        <title>Biosynthetic gene clusters of Dactylosporangioum roseum.</title>
        <authorList>
            <person name="Hartkoorn R.C."/>
            <person name="Beaudoing E."/>
            <person name="Hot D."/>
            <person name="Moureu S."/>
        </authorList>
    </citation>
    <scope>NUCLEOTIDE SEQUENCE</scope>
    <source>
        <strain evidence="4">NRRL B-16295</strain>
    </source>
</reference>
<evidence type="ECO:0000259" key="3">
    <source>
        <dbReference type="Pfam" id="PF00589"/>
    </source>
</evidence>
<evidence type="ECO:0000256" key="1">
    <source>
        <dbReference type="ARBA" id="ARBA00023125"/>
    </source>
</evidence>
<dbReference type="InterPro" id="IPR011010">
    <property type="entry name" value="DNA_brk_join_enz"/>
</dbReference>
<dbReference type="Proteomes" id="UP001058271">
    <property type="component" value="Chromosome"/>
</dbReference>
<evidence type="ECO:0000313" key="4">
    <source>
        <dbReference type="EMBL" id="UWZ36793.1"/>
    </source>
</evidence>
<evidence type="ECO:0000256" key="2">
    <source>
        <dbReference type="ARBA" id="ARBA00023172"/>
    </source>
</evidence>
<protein>
    <submittedName>
        <fullName evidence="4">Tyrosine-type recombinase/integrase</fullName>
    </submittedName>
</protein>
<organism evidence="4 5">
    <name type="scientific">Dactylosporangium roseum</name>
    <dbReference type="NCBI Taxonomy" id="47989"/>
    <lineage>
        <taxon>Bacteria</taxon>
        <taxon>Bacillati</taxon>
        <taxon>Actinomycetota</taxon>
        <taxon>Actinomycetes</taxon>
        <taxon>Micromonosporales</taxon>
        <taxon>Micromonosporaceae</taxon>
        <taxon>Dactylosporangium</taxon>
    </lineage>
</organism>
<dbReference type="EMBL" id="CP073721">
    <property type="protein sequence ID" value="UWZ36793.1"/>
    <property type="molecule type" value="Genomic_DNA"/>
</dbReference>
<gene>
    <name evidence="4" type="ORF">Drose_00070</name>
</gene>